<organism evidence="2 3">
    <name type="scientific">Lutispora thermophila DSM 19022</name>
    <dbReference type="NCBI Taxonomy" id="1122184"/>
    <lineage>
        <taxon>Bacteria</taxon>
        <taxon>Bacillati</taxon>
        <taxon>Bacillota</taxon>
        <taxon>Clostridia</taxon>
        <taxon>Lutisporales</taxon>
        <taxon>Lutisporaceae</taxon>
        <taxon>Lutispora</taxon>
    </lineage>
</organism>
<evidence type="ECO:0000313" key="3">
    <source>
        <dbReference type="Proteomes" id="UP000184442"/>
    </source>
</evidence>
<dbReference type="InterPro" id="IPR004843">
    <property type="entry name" value="Calcineurin-like_PHP"/>
</dbReference>
<dbReference type="OrthoDB" id="9780884at2"/>
<dbReference type="InterPro" id="IPR029052">
    <property type="entry name" value="Metallo-depent_PP-like"/>
</dbReference>
<dbReference type="RefSeq" id="WP_073023768.1">
    <property type="nucleotide sequence ID" value="NZ_FQZS01000003.1"/>
</dbReference>
<dbReference type="EMBL" id="FQZS01000003">
    <property type="protein sequence ID" value="SHI44702.1"/>
    <property type="molecule type" value="Genomic_DNA"/>
</dbReference>
<dbReference type="PANTHER" id="PTHR31302:SF0">
    <property type="entry name" value="TRANSMEMBRANE PROTEIN WITH METALLOPHOSPHOESTERASE DOMAIN"/>
    <property type="match status" value="1"/>
</dbReference>
<evidence type="ECO:0000313" key="2">
    <source>
        <dbReference type="EMBL" id="SHI44702.1"/>
    </source>
</evidence>
<protein>
    <submittedName>
        <fullName evidence="2">Predicted phosphohydrolase, MPP superfamily</fullName>
    </submittedName>
</protein>
<keyword evidence="2" id="KW-0378">Hydrolase</keyword>
<feature type="domain" description="Calcineurin-like phosphoesterase" evidence="1">
    <location>
        <begin position="10"/>
        <end position="159"/>
    </location>
</feature>
<sequence>MLFLNGKLSNIINKYELDYLIITGDLSNNIFQHKKIVEEIKKIKVNCKILIALGNSERSESRFLHRKRIDNRQDLVREDTNREKIRVLINESEIYNKDNLKILFYGFDNSIYGNEKHDFGLEASEFDYRILFAHSPNIIKFIEKNHIKYDLLLAGHTHINQINIPIVNKLKNKYWYYHIGLKVTSKKVFCISRGLGTSRLPLRINYFPGITIFNFN</sequence>
<dbReference type="Pfam" id="PF00149">
    <property type="entry name" value="Metallophos"/>
    <property type="match status" value="1"/>
</dbReference>
<dbReference type="Proteomes" id="UP000184442">
    <property type="component" value="Unassembled WGS sequence"/>
</dbReference>
<dbReference type="STRING" id="1122184.SAMN02745176_00314"/>
<evidence type="ECO:0000259" key="1">
    <source>
        <dbReference type="Pfam" id="PF00149"/>
    </source>
</evidence>
<accession>A0A1M6B7K1</accession>
<dbReference type="Gene3D" id="3.60.21.10">
    <property type="match status" value="1"/>
</dbReference>
<proteinExistence type="predicted"/>
<dbReference type="AlphaFoldDB" id="A0A1M6B7K1"/>
<dbReference type="PANTHER" id="PTHR31302">
    <property type="entry name" value="TRANSMEMBRANE PROTEIN WITH METALLOPHOSPHOESTERASE DOMAIN-RELATED"/>
    <property type="match status" value="1"/>
</dbReference>
<dbReference type="GO" id="GO:0016787">
    <property type="term" value="F:hydrolase activity"/>
    <property type="evidence" value="ECO:0007669"/>
    <property type="project" value="UniProtKB-KW"/>
</dbReference>
<dbReference type="InterPro" id="IPR051158">
    <property type="entry name" value="Metallophosphoesterase_sf"/>
</dbReference>
<keyword evidence="3" id="KW-1185">Reference proteome</keyword>
<gene>
    <name evidence="2" type="ORF">SAMN02745176_00314</name>
</gene>
<name>A0A1M6B7K1_9FIRM</name>
<reference evidence="2 3" key="1">
    <citation type="submission" date="2016-11" db="EMBL/GenBank/DDBJ databases">
        <authorList>
            <person name="Jaros S."/>
            <person name="Januszkiewicz K."/>
            <person name="Wedrychowicz H."/>
        </authorList>
    </citation>
    <scope>NUCLEOTIDE SEQUENCE [LARGE SCALE GENOMIC DNA]</scope>
    <source>
        <strain evidence="2 3">DSM 19022</strain>
    </source>
</reference>
<dbReference type="SUPFAM" id="SSF56300">
    <property type="entry name" value="Metallo-dependent phosphatases"/>
    <property type="match status" value="1"/>
</dbReference>